<dbReference type="PANTHER" id="PTHR43591:SF10">
    <property type="entry name" value="ABC TRANSMEMBRANE TYPE-1 DOMAIN-CONTAINING PROTEIN-RELATED"/>
    <property type="match status" value="1"/>
</dbReference>
<evidence type="ECO:0000313" key="3">
    <source>
        <dbReference type="Proteomes" id="UP000076881"/>
    </source>
</evidence>
<name>A0A167PYN7_CORDF</name>
<gene>
    <name evidence="2" type="ORF">LEL_10938</name>
</gene>
<dbReference type="AlphaFoldDB" id="A0A167PYN7"/>
<dbReference type="OrthoDB" id="2013972at2759"/>
<evidence type="ECO:0000256" key="1">
    <source>
        <dbReference type="ARBA" id="ARBA00038158"/>
    </source>
</evidence>
<dbReference type="CDD" id="cd02440">
    <property type="entry name" value="AdoMet_MTases"/>
    <property type="match status" value="1"/>
</dbReference>
<evidence type="ECO:0000313" key="2">
    <source>
        <dbReference type="EMBL" id="OAA57148.1"/>
    </source>
</evidence>
<reference evidence="2 3" key="1">
    <citation type="journal article" date="2016" name="Genome Biol. Evol.">
        <title>Divergent and convergent evolution of fungal pathogenicity.</title>
        <authorList>
            <person name="Shang Y."/>
            <person name="Xiao G."/>
            <person name="Zheng P."/>
            <person name="Cen K."/>
            <person name="Zhan S."/>
            <person name="Wang C."/>
        </authorList>
    </citation>
    <scope>NUCLEOTIDE SEQUENCE [LARGE SCALE GENOMIC DNA]</scope>
    <source>
        <strain evidence="2 3">RCEF 1005</strain>
    </source>
</reference>
<comment type="similarity">
    <text evidence="1">Belongs to the methyltransferase superfamily. LaeA methyltransferase family.</text>
</comment>
<comment type="caution">
    <text evidence="2">The sequence shown here is derived from an EMBL/GenBank/DDBJ whole genome shotgun (WGS) entry which is preliminary data.</text>
</comment>
<dbReference type="Pfam" id="PF13489">
    <property type="entry name" value="Methyltransf_23"/>
    <property type="match status" value="1"/>
</dbReference>
<keyword evidence="3" id="KW-1185">Reference proteome</keyword>
<organism evidence="2 3">
    <name type="scientific">Akanthomyces lecanii RCEF 1005</name>
    <dbReference type="NCBI Taxonomy" id="1081108"/>
    <lineage>
        <taxon>Eukaryota</taxon>
        <taxon>Fungi</taxon>
        <taxon>Dikarya</taxon>
        <taxon>Ascomycota</taxon>
        <taxon>Pezizomycotina</taxon>
        <taxon>Sordariomycetes</taxon>
        <taxon>Hypocreomycetidae</taxon>
        <taxon>Hypocreales</taxon>
        <taxon>Cordycipitaceae</taxon>
        <taxon>Akanthomyces</taxon>
        <taxon>Cordyceps confragosa</taxon>
    </lineage>
</organism>
<dbReference type="Gene3D" id="3.40.50.150">
    <property type="entry name" value="Vaccinia Virus protein VP39"/>
    <property type="match status" value="1"/>
</dbReference>
<evidence type="ECO:0008006" key="4">
    <source>
        <dbReference type="Google" id="ProtNLM"/>
    </source>
</evidence>
<dbReference type="InterPro" id="IPR029063">
    <property type="entry name" value="SAM-dependent_MTases_sf"/>
</dbReference>
<dbReference type="SUPFAM" id="SSF53335">
    <property type="entry name" value="S-adenosyl-L-methionine-dependent methyltransferases"/>
    <property type="match status" value="1"/>
</dbReference>
<dbReference type="EMBL" id="AZHF01000031">
    <property type="protein sequence ID" value="OAA57148.1"/>
    <property type="molecule type" value="Genomic_DNA"/>
</dbReference>
<sequence length="510" mass="56782">MDDELAMFLCRTTLRNRLGLRQEPGQKNVFLGASSKASTHLHSIVPRKIFFRLDCSRSESLLFCVVEARPMYWKAQRLPQDVLEMNQKIVGLRAPTALPSSQSLVTAARMARLNKREPSPTPDPVLPEGSQAQTSLAPVCASAELANRALAPIPLSTAAWRTALSPTELASIEGVDDDEFTSSADSDLQSVASSAYAHTYESGRRYPSFKGNRYPIPNDELEQSREDLKHAMLIEIMNGELFISPIGKNPQKIVDIGTGTGKYSRAYHRDLRLTFGPVGDAFPSASVVGVDLSPIQPSWVPPNVEFIIDDCEKDWLTERIDLAHFRFMTMVLPNVPVVMERAFEALLPGGWIEFQELHGIPFCDDHTMEDDDPFRVLYELAGEAYSMLGLSMSLPAELEPMLLAAGFENVNSRVIKVPIGAWSKDETLRSVGLYQKRAITDFISTLAIRPFRALGMSEREAQIRLALAQQALEETHVHRYFNYYFWYAQKPVGAADTGDTGDSSHLEAVE</sequence>
<protein>
    <recommendedName>
        <fullName evidence="4">Methyltransferase type 11</fullName>
    </recommendedName>
</protein>
<dbReference type="STRING" id="1081108.A0A167PYN7"/>
<dbReference type="PANTHER" id="PTHR43591">
    <property type="entry name" value="METHYLTRANSFERASE"/>
    <property type="match status" value="1"/>
</dbReference>
<dbReference type="GO" id="GO:0008168">
    <property type="term" value="F:methyltransferase activity"/>
    <property type="evidence" value="ECO:0007669"/>
    <property type="project" value="TreeGrafter"/>
</dbReference>
<accession>A0A167PYN7</accession>
<proteinExistence type="inferred from homology"/>
<dbReference type="Proteomes" id="UP000076881">
    <property type="component" value="Unassembled WGS sequence"/>
</dbReference>